<dbReference type="InterPro" id="IPR008792">
    <property type="entry name" value="PQQD"/>
</dbReference>
<accession>A0ABT0G824</accession>
<name>A0ABT0G824_9ACTN</name>
<dbReference type="Pfam" id="PF05402">
    <property type="entry name" value="PqqD"/>
    <property type="match status" value="1"/>
</dbReference>
<dbReference type="RefSeq" id="WP_242382375.1">
    <property type="nucleotide sequence ID" value="NZ_JAKRKC020000002.1"/>
</dbReference>
<protein>
    <submittedName>
        <fullName evidence="1">PqqD family protein</fullName>
    </submittedName>
</protein>
<keyword evidence="2" id="KW-1185">Reference proteome</keyword>
<evidence type="ECO:0000313" key="1">
    <source>
        <dbReference type="EMBL" id="MCK2220395.1"/>
    </source>
</evidence>
<sequence length="92" mass="10099">MSLRISDAVVWQETGEGISLYHTETGDFRTLNETGSRIWLLVAGSGEAQPVASALSREFAGTNASLIRRIVVDVHEFIGTMVEQGLFEESRT</sequence>
<proteinExistence type="predicted"/>
<dbReference type="Proteomes" id="UP001317259">
    <property type="component" value="Unassembled WGS sequence"/>
</dbReference>
<dbReference type="Gene3D" id="1.10.10.1150">
    <property type="entry name" value="Coenzyme PQQ synthesis protein D (PqqD)"/>
    <property type="match status" value="1"/>
</dbReference>
<evidence type="ECO:0000313" key="2">
    <source>
        <dbReference type="Proteomes" id="UP001317259"/>
    </source>
</evidence>
<comment type="caution">
    <text evidence="1">The sequence shown here is derived from an EMBL/GenBank/DDBJ whole genome shotgun (WGS) entry which is preliminary data.</text>
</comment>
<dbReference type="InterPro" id="IPR041881">
    <property type="entry name" value="PqqD_sf"/>
</dbReference>
<organism evidence="1 2">
    <name type="scientific">Actinomadura luzonensis</name>
    <dbReference type="NCBI Taxonomy" id="2805427"/>
    <lineage>
        <taxon>Bacteria</taxon>
        <taxon>Bacillati</taxon>
        <taxon>Actinomycetota</taxon>
        <taxon>Actinomycetes</taxon>
        <taxon>Streptosporangiales</taxon>
        <taxon>Thermomonosporaceae</taxon>
        <taxon>Actinomadura</taxon>
    </lineage>
</organism>
<reference evidence="1 2" key="1">
    <citation type="submission" date="2022-04" db="EMBL/GenBank/DDBJ databases">
        <title>Genome draft of Actinomadura sp. ATCC 31491.</title>
        <authorList>
            <person name="Shi X."/>
            <person name="Du Y."/>
        </authorList>
    </citation>
    <scope>NUCLEOTIDE SEQUENCE [LARGE SCALE GENOMIC DNA]</scope>
    <source>
        <strain evidence="1 2">ATCC 31491</strain>
    </source>
</reference>
<dbReference type="EMBL" id="JAKRKC020000002">
    <property type="protein sequence ID" value="MCK2220395.1"/>
    <property type="molecule type" value="Genomic_DNA"/>
</dbReference>
<gene>
    <name evidence="1" type="ORF">MF672_042320</name>
</gene>